<name>A0A1H7XTF5_STRJI</name>
<dbReference type="AlphaFoldDB" id="A0A1H7XTF5"/>
<evidence type="ECO:0000256" key="1">
    <source>
        <dbReference type="SAM" id="MobiDB-lite"/>
    </source>
</evidence>
<protein>
    <recommendedName>
        <fullName evidence="4">DUF3137 domain-containing protein</fullName>
    </recommendedName>
</protein>
<dbReference type="RefSeq" id="WP_042454014.1">
    <property type="nucleotide sequence ID" value="NZ_BBPN01000031.1"/>
</dbReference>
<accession>A0A1H7XTF5</accession>
<evidence type="ECO:0000313" key="2">
    <source>
        <dbReference type="EMBL" id="SEM37060.1"/>
    </source>
</evidence>
<evidence type="ECO:0000313" key="3">
    <source>
        <dbReference type="Proteomes" id="UP000183015"/>
    </source>
</evidence>
<gene>
    <name evidence="2" type="ORF">SAMN05414137_12557</name>
</gene>
<dbReference type="STRING" id="235985.SAMN05414137_12557"/>
<keyword evidence="3" id="KW-1185">Reference proteome</keyword>
<organism evidence="2 3">
    <name type="scientific">Streptacidiphilus jiangxiensis</name>
    <dbReference type="NCBI Taxonomy" id="235985"/>
    <lineage>
        <taxon>Bacteria</taxon>
        <taxon>Bacillati</taxon>
        <taxon>Actinomycetota</taxon>
        <taxon>Actinomycetes</taxon>
        <taxon>Kitasatosporales</taxon>
        <taxon>Streptomycetaceae</taxon>
        <taxon>Streptacidiphilus</taxon>
    </lineage>
</organism>
<dbReference type="Proteomes" id="UP000183015">
    <property type="component" value="Unassembled WGS sequence"/>
</dbReference>
<dbReference type="eggNOG" id="ENOG5031JDP">
    <property type="taxonomic scope" value="Bacteria"/>
</dbReference>
<dbReference type="EMBL" id="FOAZ01000025">
    <property type="protein sequence ID" value="SEM37060.1"/>
    <property type="molecule type" value="Genomic_DNA"/>
</dbReference>
<sequence>MIGAVVAGVVVLGLLGMVAMFSIRASGKASKSDKEAALAGRPGWATADAKGLAERYRRASPFSFGERTFGGLLRGPLLGGLRAETFLVLFGQNHDARNQQMTSWTVATVIFPYPLPMVALSTTNDPRDREPTPQDPSRYSEGSHGPAFAGLRGFATDPAAAAALFTPEVLDRTRALRADWRMDGHVLIAVVKERLPAPARMTLVDNMAWIGTLLPAEVRETAALQSDPWPGPTAERPA</sequence>
<dbReference type="OrthoDB" id="3851149at2"/>
<reference evidence="3" key="1">
    <citation type="submission" date="2016-10" db="EMBL/GenBank/DDBJ databases">
        <authorList>
            <person name="Varghese N."/>
        </authorList>
    </citation>
    <scope>NUCLEOTIDE SEQUENCE [LARGE SCALE GENOMIC DNA]</scope>
    <source>
        <strain evidence="3">DSM 45096 / BCRC 16803 / CGMCC 4.1857 / CIP 109030 / JCM 12277 / KCTC 19219 / NBRC 100920 / 33214</strain>
    </source>
</reference>
<evidence type="ECO:0008006" key="4">
    <source>
        <dbReference type="Google" id="ProtNLM"/>
    </source>
</evidence>
<proteinExistence type="predicted"/>
<feature type="region of interest" description="Disordered" evidence="1">
    <location>
        <begin position="121"/>
        <end position="143"/>
    </location>
</feature>